<dbReference type="PANTHER" id="PTHR46769:SF2">
    <property type="entry name" value="FIBROCYSTIN-L ISOFORM 2 PRECURSOR-RELATED"/>
    <property type="match status" value="1"/>
</dbReference>
<dbReference type="InterPro" id="IPR024079">
    <property type="entry name" value="MetalloPept_cat_dom_sf"/>
</dbReference>
<dbReference type="AlphaFoldDB" id="A0A7S4QHP6"/>
<dbReference type="InterPro" id="IPR008752">
    <property type="entry name" value="Peptidase_M11"/>
</dbReference>
<dbReference type="EMBL" id="HBNS01003682">
    <property type="protein sequence ID" value="CAE4583990.1"/>
    <property type="molecule type" value="Transcribed_RNA"/>
</dbReference>
<proteinExistence type="predicted"/>
<evidence type="ECO:0000256" key="3">
    <source>
        <dbReference type="SAM" id="SignalP"/>
    </source>
</evidence>
<dbReference type="SUPFAM" id="SSF56988">
    <property type="entry name" value="Anthrax protective antigen"/>
    <property type="match status" value="2"/>
</dbReference>
<feature type="compositionally biased region" description="Low complexity" evidence="2">
    <location>
        <begin position="1099"/>
        <end position="1129"/>
    </location>
</feature>
<gene>
    <name evidence="5" type="ORF">DBRI00130_LOCUS2987</name>
</gene>
<dbReference type="PANTHER" id="PTHR46769">
    <property type="entry name" value="POLYCYSTIC KIDNEY AND HEPATIC DISEASE 1 (AUTOSOMAL RECESSIVE)-LIKE 1"/>
    <property type="match status" value="1"/>
</dbReference>
<dbReference type="SUPFAM" id="SSF55486">
    <property type="entry name" value="Metalloproteases ('zincins'), catalytic domain"/>
    <property type="match status" value="1"/>
</dbReference>
<feature type="chain" id="PRO_5030723055" description="PA14 domain-containing protein" evidence="3">
    <location>
        <begin position="21"/>
        <end position="1155"/>
    </location>
</feature>
<reference evidence="5" key="1">
    <citation type="submission" date="2021-01" db="EMBL/GenBank/DDBJ databases">
        <authorList>
            <person name="Corre E."/>
            <person name="Pelletier E."/>
            <person name="Niang G."/>
            <person name="Scheremetjew M."/>
            <person name="Finn R."/>
            <person name="Kale V."/>
            <person name="Holt S."/>
            <person name="Cochrane G."/>
            <person name="Meng A."/>
            <person name="Brown T."/>
            <person name="Cohen L."/>
        </authorList>
    </citation>
    <scope>NUCLEOTIDE SEQUENCE</scope>
    <source>
        <strain evidence="5">GSO104</strain>
    </source>
</reference>
<dbReference type="Gene3D" id="3.40.390.10">
    <property type="entry name" value="Collagenase (Catalytic Domain)"/>
    <property type="match status" value="1"/>
</dbReference>
<evidence type="ECO:0000313" key="5">
    <source>
        <dbReference type="EMBL" id="CAE4583990.1"/>
    </source>
</evidence>
<feature type="region of interest" description="Disordered" evidence="2">
    <location>
        <begin position="979"/>
        <end position="1131"/>
    </location>
</feature>
<feature type="compositionally biased region" description="Low complexity" evidence="2">
    <location>
        <begin position="1070"/>
        <end position="1091"/>
    </location>
</feature>
<feature type="region of interest" description="Disordered" evidence="2">
    <location>
        <begin position="129"/>
        <end position="151"/>
    </location>
</feature>
<dbReference type="InterPro" id="IPR011658">
    <property type="entry name" value="PA14_dom"/>
</dbReference>
<keyword evidence="1 3" id="KW-0732">Signal</keyword>
<protein>
    <recommendedName>
        <fullName evidence="4">PA14 domain-containing protein</fullName>
    </recommendedName>
</protein>
<dbReference type="PROSITE" id="PS51820">
    <property type="entry name" value="PA14"/>
    <property type="match status" value="2"/>
</dbReference>
<feature type="domain" description="PA14" evidence="4">
    <location>
        <begin position="615"/>
        <end position="772"/>
    </location>
</feature>
<dbReference type="GO" id="GO:0008237">
    <property type="term" value="F:metallopeptidase activity"/>
    <property type="evidence" value="ECO:0007669"/>
    <property type="project" value="InterPro"/>
</dbReference>
<accession>A0A7S4QHP6</accession>
<dbReference type="InterPro" id="IPR052387">
    <property type="entry name" value="Fibrocystin"/>
</dbReference>
<organism evidence="5">
    <name type="scientific">Ditylum brightwellii</name>
    <dbReference type="NCBI Taxonomy" id="49249"/>
    <lineage>
        <taxon>Eukaryota</taxon>
        <taxon>Sar</taxon>
        <taxon>Stramenopiles</taxon>
        <taxon>Ochrophyta</taxon>
        <taxon>Bacillariophyta</taxon>
        <taxon>Mediophyceae</taxon>
        <taxon>Lithodesmiophycidae</taxon>
        <taxon>Lithodesmiales</taxon>
        <taxon>Lithodesmiaceae</taxon>
        <taxon>Ditylum</taxon>
    </lineage>
</organism>
<feature type="signal peptide" evidence="3">
    <location>
        <begin position="1"/>
        <end position="20"/>
    </location>
</feature>
<evidence type="ECO:0000256" key="2">
    <source>
        <dbReference type="SAM" id="MobiDB-lite"/>
    </source>
</evidence>
<dbReference type="InterPro" id="IPR037524">
    <property type="entry name" value="PA14/GLEYA"/>
</dbReference>
<evidence type="ECO:0000256" key="1">
    <source>
        <dbReference type="ARBA" id="ARBA00022729"/>
    </source>
</evidence>
<name>A0A7S4QHP6_9STRA</name>
<dbReference type="SMART" id="SM00758">
    <property type="entry name" value="PA14"/>
    <property type="match status" value="2"/>
</dbReference>
<feature type="compositionally biased region" description="Pro residues" evidence="2">
    <location>
        <begin position="983"/>
        <end position="1003"/>
    </location>
</feature>
<evidence type="ECO:0000259" key="4">
    <source>
        <dbReference type="PROSITE" id="PS51820"/>
    </source>
</evidence>
<dbReference type="Pfam" id="PF05548">
    <property type="entry name" value="Peptidase_M11"/>
    <property type="match status" value="1"/>
</dbReference>
<dbReference type="Pfam" id="PF07691">
    <property type="entry name" value="PA14"/>
    <property type="match status" value="2"/>
</dbReference>
<feature type="domain" description="PA14" evidence="4">
    <location>
        <begin position="812"/>
        <end position="977"/>
    </location>
</feature>
<feature type="compositionally biased region" description="Low complexity" evidence="2">
    <location>
        <begin position="1041"/>
        <end position="1062"/>
    </location>
</feature>
<dbReference type="Gene3D" id="2.60.120.1560">
    <property type="match status" value="2"/>
</dbReference>
<sequence length="1155" mass="122928">MKFVLAAIATLALAARQVDAQSNNGQNDDKEEQVLSAVKCKLYQIEPYMIDESEPHKPKPVCEMEAEYEDGVEGIVYEIDESILYTDPYFYEDVEWGETTLSVSNAGRGKEKYKQHRGGKLKIQPGAGVVKEKSNSGNGQRKLRGKTDDSRRRLAQTMGTSSLLIVYAVPTTGSVNNDRSAEQIANELFGGNLCVDPAMCTSDPVNAKSQANDCSRGQLNFVPACSAGDTVNTGNGKCATDTDGLIVNGVLQVPISQSVDGVASGEVVNLATASAATVLTGTSISLSDFTHVMHVIPSEASWGGAAAWAYLPGSVSAFQDSYSYRMGVQMHEFGHNIGLHHSGKDGEAYADNSCLMGATSYGDDGPKVCWNGAKSWETGWYAADSVSVNPIEGYDGLLVGAADFAANTYTPGTHHVVLEILDPSRSQDFYVMYNRKKGPNSEVGFVPDLVTVTLGKSRQVSWHQAALGTNEIANNFEKFRASNWNGGDKDLVVKVCGMTTGPPDTAHVLVYLDDGAAYNNGVMCPGELPCIQDSDCDEGDMCITNTCDLETNTCLPPVDVVCEDDGDICNGEYHCNTATGTCDLIGVETLCEDGNTCSIDTCSANTCQHSSIPGCSVPGALMEVWLEITGNAVSDFTSVSAYPDSPAKTETLTNGFEAPIDYDGNFGARVRGYIVPFETGDYFFYIASDDNGELMLSTSADPANAFVIATVPGYTSSRQFNKYTQQKSTTISLVKGERYYIEAKYKEGGGGDNLAVAWESATMPLQVIGPEHIFMWLPEPCTEDSQCNDGLFCTTDSCNLGTGLCESSAIEGCVNGAFLETWWDVPYTTSAERTSINTLKALATYPNTPDESLTLTNVLETPTNRAEDYGSRILTYIIPPATGTYYFYIASDDNGELWLSPNSNPSEATLIAWIYDWASPREWDKYTSQKSSPISLVAGQAYFLEAVFKEGGGGDNLAVAWESPDNNIPLDVISTDYTVLNPPVDPTPSPTAAPTKSPTPAPTNQPTTAAPTKSPTLAPTPQPTNSPTAAPTKSPTPAPTNQPTTAVPTPQPTNSPTSAPTKSPTPAPTNQPTTAAPTNQPTKAPTKAPTKIPTPAPTNQPTTAVPTPQPTNSPTSAPTKSPTPAPTNACRGRDAFCTAVADCCSGKCRGNGKCQ</sequence>